<gene>
    <name evidence="1" type="ORF">O0R46_09315</name>
</gene>
<organism evidence="1 2">
    <name type="scientific">Peptostreptococcus equinus</name>
    <dbReference type="NCBI Taxonomy" id="3003601"/>
    <lineage>
        <taxon>Bacteria</taxon>
        <taxon>Bacillati</taxon>
        <taxon>Bacillota</taxon>
        <taxon>Clostridia</taxon>
        <taxon>Peptostreptococcales</taxon>
        <taxon>Peptostreptococcaceae</taxon>
        <taxon>Peptostreptococcus</taxon>
    </lineage>
</organism>
<keyword evidence="2" id="KW-1185">Reference proteome</keyword>
<accession>A0ABY7JN23</accession>
<sequence>MNKIKIKHVAQMLNKSEQCVRIGLQRDKFPFGTAYKTHDSNTKYTYSIYPGKLEEYIGKERFNQVMNSN</sequence>
<dbReference type="EMBL" id="CP114052">
    <property type="protein sequence ID" value="WAW14769.1"/>
    <property type="molecule type" value="Genomic_DNA"/>
</dbReference>
<proteinExistence type="predicted"/>
<dbReference type="RefSeq" id="WP_269311466.1">
    <property type="nucleotide sequence ID" value="NZ_CP114052.1"/>
</dbReference>
<reference evidence="1" key="1">
    <citation type="submission" date="2022-12" db="EMBL/GenBank/DDBJ databases">
        <title>Peptostreptococcus.</title>
        <authorList>
            <person name="Lee S.H."/>
        </authorList>
    </citation>
    <scope>NUCLEOTIDE SEQUENCE</scope>
    <source>
        <strain evidence="1">CBA3647</strain>
    </source>
</reference>
<evidence type="ECO:0000313" key="1">
    <source>
        <dbReference type="EMBL" id="WAW14769.1"/>
    </source>
</evidence>
<evidence type="ECO:0000313" key="2">
    <source>
        <dbReference type="Proteomes" id="UP001164187"/>
    </source>
</evidence>
<name>A0ABY7JN23_9FIRM</name>
<dbReference type="Proteomes" id="UP001164187">
    <property type="component" value="Chromosome"/>
</dbReference>
<protein>
    <submittedName>
        <fullName evidence="1">Uncharacterized protein</fullName>
    </submittedName>
</protein>